<reference evidence="1 2" key="1">
    <citation type="submission" date="2016-06" db="EMBL/GenBank/DDBJ databases">
        <authorList>
            <person name="Kjaerup R.B."/>
            <person name="Dalgaard T.S."/>
            <person name="Juul-Madsen H.R."/>
        </authorList>
    </citation>
    <scope>NUCLEOTIDE SEQUENCE [LARGE SCALE GENOMIC DNA]</scope>
    <source>
        <strain evidence="1">3</strain>
    </source>
</reference>
<sequence>MHLTIGVSRLVKYMRHITGFAIEAGLWARSACTLVSALRRAGTQRRGLRHGGRLGRQLSPEHAEVRTGIRWRCRAGRQLVQKARQTPYADWTMASANCGGQRHTYTIWWRGRRSGCN</sequence>
<gene>
    <name evidence="1" type="ORF">ACCAA_10013</name>
</gene>
<keyword evidence="2" id="KW-1185">Reference proteome</keyword>
<dbReference type="STRING" id="1860102.ACCAA_10013"/>
<accession>A0A1A8XCX2</accession>
<protein>
    <submittedName>
        <fullName evidence="1">Uncharacterized protein</fullName>
    </submittedName>
</protein>
<dbReference type="AlphaFoldDB" id="A0A1A8XCX2"/>
<evidence type="ECO:0000313" key="2">
    <source>
        <dbReference type="Proteomes" id="UP000199169"/>
    </source>
</evidence>
<dbReference type="Proteomes" id="UP000199169">
    <property type="component" value="Unassembled WGS sequence"/>
</dbReference>
<proteinExistence type="predicted"/>
<evidence type="ECO:0000313" key="1">
    <source>
        <dbReference type="EMBL" id="SBT03060.1"/>
    </source>
</evidence>
<name>A0A1A8XCX2_9PROT</name>
<organism evidence="1 2">
    <name type="scientific">Candidatus Accumulibacter aalborgensis</name>
    <dbReference type="NCBI Taxonomy" id="1860102"/>
    <lineage>
        <taxon>Bacteria</taxon>
        <taxon>Pseudomonadati</taxon>
        <taxon>Pseudomonadota</taxon>
        <taxon>Betaproteobacteria</taxon>
        <taxon>Candidatus Accumulibacter</taxon>
    </lineage>
</organism>
<dbReference type="EMBL" id="FLQX01000001">
    <property type="protein sequence ID" value="SBT03060.1"/>
    <property type="molecule type" value="Genomic_DNA"/>
</dbReference>